<dbReference type="GO" id="GO:0003676">
    <property type="term" value="F:nucleic acid binding"/>
    <property type="evidence" value="ECO:0007669"/>
    <property type="project" value="InterPro"/>
</dbReference>
<proteinExistence type="predicted"/>
<gene>
    <name evidence="3" type="ORF">IV49_GL001950</name>
</gene>
<dbReference type="Gene3D" id="3.10.310.30">
    <property type="match status" value="1"/>
</dbReference>
<dbReference type="PATRIC" id="fig|1410657.5.peg.2012"/>
<evidence type="ECO:0000259" key="1">
    <source>
        <dbReference type="Pfam" id="PF01368"/>
    </source>
</evidence>
<evidence type="ECO:0000313" key="4">
    <source>
        <dbReference type="Proteomes" id="UP000051841"/>
    </source>
</evidence>
<reference evidence="3 4" key="1">
    <citation type="journal article" date="2015" name="Genome Announc.">
        <title>Expanding the biotechnology potential of lactobacilli through comparative genomics of 213 strains and associated genera.</title>
        <authorList>
            <person name="Sun Z."/>
            <person name="Harris H.M."/>
            <person name="McCann A."/>
            <person name="Guo C."/>
            <person name="Argimon S."/>
            <person name="Zhang W."/>
            <person name="Yang X."/>
            <person name="Jeffery I.B."/>
            <person name="Cooney J.C."/>
            <person name="Kagawa T.F."/>
            <person name="Liu W."/>
            <person name="Song Y."/>
            <person name="Salvetti E."/>
            <person name="Wrobel A."/>
            <person name="Rasinkangas P."/>
            <person name="Parkhill J."/>
            <person name="Rea M.C."/>
            <person name="O'Sullivan O."/>
            <person name="Ritari J."/>
            <person name="Douillard F.P."/>
            <person name="Paul Ross R."/>
            <person name="Yang R."/>
            <person name="Briner A.E."/>
            <person name="Felis G.E."/>
            <person name="de Vos W.M."/>
            <person name="Barrangou R."/>
            <person name="Klaenhammer T.R."/>
            <person name="Caufield P.W."/>
            <person name="Cui Y."/>
            <person name="Zhang H."/>
            <person name="O'Toole P.W."/>
        </authorList>
    </citation>
    <scope>NUCLEOTIDE SEQUENCE [LARGE SCALE GENOMIC DNA]</scope>
    <source>
        <strain evidence="3 4">DSM 20405</strain>
    </source>
</reference>
<organism evidence="3 4">
    <name type="scientific">Kandleria vitulina DSM 20405</name>
    <dbReference type="NCBI Taxonomy" id="1410657"/>
    <lineage>
        <taxon>Bacteria</taxon>
        <taxon>Bacillati</taxon>
        <taxon>Bacillota</taxon>
        <taxon>Erysipelotrichia</taxon>
        <taxon>Erysipelotrichales</taxon>
        <taxon>Coprobacillaceae</taxon>
        <taxon>Kandleria</taxon>
    </lineage>
</organism>
<dbReference type="Proteomes" id="UP000051841">
    <property type="component" value="Unassembled WGS sequence"/>
</dbReference>
<evidence type="ECO:0008006" key="5">
    <source>
        <dbReference type="Google" id="ProtNLM"/>
    </source>
</evidence>
<evidence type="ECO:0000313" key="3">
    <source>
        <dbReference type="EMBL" id="KRN50631.1"/>
    </source>
</evidence>
<accession>A0A0R2HLD9</accession>
<dbReference type="InterPro" id="IPR051319">
    <property type="entry name" value="Oligoribo/pAp-PDE_c-di-AMP_PDE"/>
</dbReference>
<dbReference type="SUPFAM" id="SSF64182">
    <property type="entry name" value="DHH phosphoesterases"/>
    <property type="match status" value="1"/>
</dbReference>
<dbReference type="Gene3D" id="3.90.1640.10">
    <property type="entry name" value="inorganic pyrophosphatase (n-terminal core)"/>
    <property type="match status" value="1"/>
</dbReference>
<dbReference type="InterPro" id="IPR038763">
    <property type="entry name" value="DHH_sf"/>
</dbReference>
<dbReference type="PANTHER" id="PTHR47618:SF1">
    <property type="entry name" value="BIFUNCTIONAL OLIGORIBONUCLEASE AND PAP PHOSPHATASE NRNA"/>
    <property type="match status" value="1"/>
</dbReference>
<feature type="domain" description="DHHA1" evidence="2">
    <location>
        <begin position="221"/>
        <end position="303"/>
    </location>
</feature>
<keyword evidence="4" id="KW-1185">Reference proteome</keyword>
<dbReference type="Pfam" id="PF01368">
    <property type="entry name" value="DHH"/>
    <property type="match status" value="1"/>
</dbReference>
<dbReference type="InterPro" id="IPR003156">
    <property type="entry name" value="DHHA1_dom"/>
</dbReference>
<protein>
    <recommendedName>
        <fullName evidence="5">Phosphoesterase, DHH family protein</fullName>
    </recommendedName>
</protein>
<name>A0A0R2HLD9_9FIRM</name>
<dbReference type="AlphaFoldDB" id="A0A0R2HLD9"/>
<dbReference type="Pfam" id="PF02272">
    <property type="entry name" value="DHHA1"/>
    <property type="match status" value="1"/>
</dbReference>
<dbReference type="PANTHER" id="PTHR47618">
    <property type="entry name" value="BIFUNCTIONAL OLIGORIBONUCLEASE AND PAP PHOSPHATASE NRNA"/>
    <property type="match status" value="1"/>
</dbReference>
<sequence>MDKIIKKIQDYSQILLYRHVNPDMDAFGSQLGFYHFIKEHFPSKHVVLMGEFTSALAPMFINEEREEIRDEKSLGIVLDTANKERIDGDLSLCEYVIKIDHHIVVDSYGDINIEDVSASSCAQIVSLLFKEGGFMLNKEASRALYIGIIGDSNRFLYRNTGVKTFEAASYLLESGIDIEAIYQDMYLREEKDLNVTRFILNHYVKEGRIAYYVLKDEDLKELEITREEGSNYVNTLSNIKEFDIWMAITENIKDNNIRVSIRSRKTAINEVAAQFNGGGHALASGAKLSSFDELPELIKALKNAQECGC</sequence>
<comment type="caution">
    <text evidence="3">The sequence shown here is derived from an EMBL/GenBank/DDBJ whole genome shotgun (WGS) entry which is preliminary data.</text>
</comment>
<dbReference type="InterPro" id="IPR001667">
    <property type="entry name" value="DDH_dom"/>
</dbReference>
<feature type="domain" description="DDH" evidence="1">
    <location>
        <begin position="13"/>
        <end position="148"/>
    </location>
</feature>
<dbReference type="RefSeq" id="WP_031588939.1">
    <property type="nucleotide sequence ID" value="NZ_JNKN01000007.1"/>
</dbReference>
<evidence type="ECO:0000259" key="2">
    <source>
        <dbReference type="Pfam" id="PF02272"/>
    </source>
</evidence>
<dbReference type="EMBL" id="JQBL01000007">
    <property type="protein sequence ID" value="KRN50631.1"/>
    <property type="molecule type" value="Genomic_DNA"/>
</dbReference>